<sequence length="114" mass="13188">FCRYECVSNPDSLASTDQTSVYNAEQIDDTAPITANDDNFDQTFMDDITWQNIFQDIRYSQRQQRFCIGIITSMACIMLILLISLFLGFGKVLFDVVAYKEKSRHGKKKKKKQI</sequence>
<evidence type="ECO:0000256" key="1">
    <source>
        <dbReference type="SAM" id="Phobius"/>
    </source>
</evidence>
<name>A0A183HRX1_9BILA</name>
<keyword evidence="1" id="KW-1133">Transmembrane helix</keyword>
<evidence type="ECO:0000313" key="2">
    <source>
        <dbReference type="EMBL" id="VDO66874.1"/>
    </source>
</evidence>
<dbReference type="Proteomes" id="UP000267606">
    <property type="component" value="Unassembled WGS sequence"/>
</dbReference>
<dbReference type="EMBL" id="UZAJ01013411">
    <property type="protein sequence ID" value="VDO66874.1"/>
    <property type="molecule type" value="Genomic_DNA"/>
</dbReference>
<organism evidence="4">
    <name type="scientific">Onchocerca flexuosa</name>
    <dbReference type="NCBI Taxonomy" id="387005"/>
    <lineage>
        <taxon>Eukaryota</taxon>
        <taxon>Metazoa</taxon>
        <taxon>Ecdysozoa</taxon>
        <taxon>Nematoda</taxon>
        <taxon>Chromadorea</taxon>
        <taxon>Rhabditida</taxon>
        <taxon>Spirurina</taxon>
        <taxon>Spiruromorpha</taxon>
        <taxon>Filarioidea</taxon>
        <taxon>Onchocercidae</taxon>
        <taxon>Onchocerca</taxon>
    </lineage>
</organism>
<evidence type="ECO:0000313" key="3">
    <source>
        <dbReference type="Proteomes" id="UP000267606"/>
    </source>
</evidence>
<keyword evidence="1" id="KW-0472">Membrane</keyword>
<proteinExistence type="predicted"/>
<protein>
    <submittedName>
        <fullName evidence="4">Ion_trans domain-containing protein</fullName>
    </submittedName>
</protein>
<feature type="transmembrane region" description="Helical" evidence="1">
    <location>
        <begin position="66"/>
        <end position="89"/>
    </location>
</feature>
<accession>A0A183HRX1</accession>
<keyword evidence="1" id="KW-0812">Transmembrane</keyword>
<keyword evidence="3" id="KW-1185">Reference proteome</keyword>
<gene>
    <name evidence="2" type="ORF">OFLC_LOCUS10232</name>
</gene>
<dbReference type="WBParaSite" id="OFLC_0001023201-mRNA-1">
    <property type="protein sequence ID" value="OFLC_0001023201-mRNA-1"/>
    <property type="gene ID" value="OFLC_0001023201"/>
</dbReference>
<evidence type="ECO:0000313" key="4">
    <source>
        <dbReference type="WBParaSite" id="OFLC_0001023201-mRNA-1"/>
    </source>
</evidence>
<dbReference type="STRING" id="387005.A0A183HRX1"/>
<reference evidence="4" key="1">
    <citation type="submission" date="2016-06" db="UniProtKB">
        <authorList>
            <consortium name="WormBaseParasite"/>
        </authorList>
    </citation>
    <scope>IDENTIFICATION</scope>
</reference>
<dbReference type="AlphaFoldDB" id="A0A183HRX1"/>
<reference evidence="2 3" key="2">
    <citation type="submission" date="2018-11" db="EMBL/GenBank/DDBJ databases">
        <authorList>
            <consortium name="Pathogen Informatics"/>
        </authorList>
    </citation>
    <scope>NUCLEOTIDE SEQUENCE [LARGE SCALE GENOMIC DNA]</scope>
</reference>